<evidence type="ECO:0000313" key="2">
    <source>
        <dbReference type="Proteomes" id="UP000054703"/>
    </source>
</evidence>
<comment type="caution">
    <text evidence="1">The sequence shown here is derived from an EMBL/GenBank/DDBJ whole genome shotgun (WGS) entry which is preliminary data.</text>
</comment>
<dbReference type="Proteomes" id="UP000054703">
    <property type="component" value="Unassembled WGS sequence"/>
</dbReference>
<proteinExistence type="predicted"/>
<keyword evidence="2" id="KW-1185">Reference proteome</keyword>
<dbReference type="PATRIC" id="fig|45074.5.peg.961"/>
<gene>
    <name evidence="1" type="ORF">Lsan_0918</name>
</gene>
<dbReference type="EMBL" id="LNYU01000022">
    <property type="protein sequence ID" value="KTD64588.1"/>
    <property type="molecule type" value="Genomic_DNA"/>
</dbReference>
<protein>
    <submittedName>
        <fullName evidence="1">Uncharacterized protein</fullName>
    </submittedName>
</protein>
<name>A0A0W0Z5Z8_9GAMM</name>
<accession>A0A0W0Z5Z8</accession>
<dbReference type="AlphaFoldDB" id="A0A0W0Z5Z8"/>
<sequence length="214" mass="24270">MPILYIHNLKHKEIAVCRALFNAAAQTEEGIKTKKLGILMTADMPGLWAPLEDFEIEQEIRMALNQRSGRVREIGYLRVNLILKSDSLDVTEYEKIYGLSAKAILESARFICSDEPINTPSKDIPLASANAYSSFFKKTTGNSSAKRTKKNIEDDKRFKKSSDDDILFKGKSFSFISDDELRAYGATQWRREKDGVDNIVFILEMDNHNPNLAL</sequence>
<reference evidence="1 2" key="1">
    <citation type="submission" date="2015-11" db="EMBL/GenBank/DDBJ databases">
        <title>Genomic analysis of 38 Legionella species identifies large and diverse effector repertoires.</title>
        <authorList>
            <person name="Burstein D."/>
            <person name="Amaro F."/>
            <person name="Zusman T."/>
            <person name="Lifshitz Z."/>
            <person name="Cohen O."/>
            <person name="Gilbert J.A."/>
            <person name="Pupko T."/>
            <person name="Shuman H.A."/>
            <person name="Segal G."/>
        </authorList>
    </citation>
    <scope>NUCLEOTIDE SEQUENCE [LARGE SCALE GENOMIC DNA]</scope>
    <source>
        <strain evidence="1 2">SC-63-C7</strain>
    </source>
</reference>
<dbReference type="OrthoDB" id="5642569at2"/>
<organism evidence="1 2">
    <name type="scientific">Legionella santicrucis</name>
    <dbReference type="NCBI Taxonomy" id="45074"/>
    <lineage>
        <taxon>Bacteria</taxon>
        <taxon>Pseudomonadati</taxon>
        <taxon>Pseudomonadota</taxon>
        <taxon>Gammaproteobacteria</taxon>
        <taxon>Legionellales</taxon>
        <taxon>Legionellaceae</taxon>
        <taxon>Legionella</taxon>
    </lineage>
</organism>
<evidence type="ECO:0000313" key="1">
    <source>
        <dbReference type="EMBL" id="KTD64588.1"/>
    </source>
</evidence>
<dbReference type="RefSeq" id="WP_058513355.1">
    <property type="nucleotide sequence ID" value="NZ_CAAAIH010000008.1"/>
</dbReference>